<comment type="similarity">
    <text evidence="1">Belongs to the ner transcriptional regulatory family.</text>
</comment>
<protein>
    <recommendedName>
        <fullName evidence="5">Ner winged helix-turn-helix DNA-binding domain-containing protein</fullName>
    </recommendedName>
</protein>
<keyword evidence="7" id="KW-1185">Reference proteome</keyword>
<keyword evidence="3" id="KW-0238">DNA-binding</keyword>
<dbReference type="SUPFAM" id="SSF47413">
    <property type="entry name" value="lambda repressor-like DNA-binding domains"/>
    <property type="match status" value="1"/>
</dbReference>
<dbReference type="Proteomes" id="UP000239197">
    <property type="component" value="Chromosome"/>
</dbReference>
<dbReference type="Gene3D" id="1.10.260.40">
    <property type="entry name" value="lambda repressor-like DNA-binding domains"/>
    <property type="match status" value="1"/>
</dbReference>
<organism evidence="6 7">
    <name type="scientific">Rahnella sikkimica</name>
    <dbReference type="NCBI Taxonomy" id="1805933"/>
    <lineage>
        <taxon>Bacteria</taxon>
        <taxon>Pseudomonadati</taxon>
        <taxon>Pseudomonadota</taxon>
        <taxon>Gammaproteobacteria</taxon>
        <taxon>Enterobacterales</taxon>
        <taxon>Yersiniaceae</taxon>
        <taxon>Rahnella</taxon>
    </lineage>
</organism>
<proteinExistence type="inferred from homology"/>
<dbReference type="InterPro" id="IPR010982">
    <property type="entry name" value="Lambda_DNA-bd_dom_sf"/>
</dbReference>
<dbReference type="OrthoDB" id="6505078at2"/>
<evidence type="ECO:0000256" key="2">
    <source>
        <dbReference type="ARBA" id="ARBA00023015"/>
    </source>
</evidence>
<evidence type="ECO:0000313" key="6">
    <source>
        <dbReference type="EMBL" id="AVF34923.1"/>
    </source>
</evidence>
<sequence>MKNTREDWHPADIIAAIRKKGSTLTALSRDSGLGASTLSNTLSRRWPKGELIIATMIGVPAWEIWPSRYYNANGELVVPKLRPPKAEA</sequence>
<keyword evidence="2" id="KW-0805">Transcription regulation</keyword>
<dbReference type="GO" id="GO:0003677">
    <property type="term" value="F:DNA binding"/>
    <property type="evidence" value="ECO:0007669"/>
    <property type="project" value="UniProtKB-KW"/>
</dbReference>
<dbReference type="InterPro" id="IPR038722">
    <property type="entry name" value="Ner_HTH_dom"/>
</dbReference>
<accession>A0A2L1UPR0</accession>
<dbReference type="RefSeq" id="WP_104922439.1">
    <property type="nucleotide sequence ID" value="NZ_CP019062.1"/>
</dbReference>
<dbReference type="Pfam" id="PF13693">
    <property type="entry name" value="HTH_35"/>
    <property type="match status" value="1"/>
</dbReference>
<dbReference type="KEGG" id="rox:BV494_08235"/>
<evidence type="ECO:0000313" key="7">
    <source>
        <dbReference type="Proteomes" id="UP000239197"/>
    </source>
</evidence>
<feature type="domain" description="Ner winged helix-turn-helix DNA-binding" evidence="5">
    <location>
        <begin position="7"/>
        <end position="76"/>
    </location>
</feature>
<evidence type="ECO:0000259" key="5">
    <source>
        <dbReference type="Pfam" id="PF13693"/>
    </source>
</evidence>
<dbReference type="AlphaFoldDB" id="A0A2L1UPR0"/>
<keyword evidence="4" id="KW-0804">Transcription</keyword>
<reference evidence="7" key="1">
    <citation type="submission" date="2017-01" db="EMBL/GenBank/DDBJ databases">
        <title>Genome sequence of Rouxiella sp. ERMR1:05.</title>
        <authorList>
            <person name="Kumar R."/>
            <person name="Singh D."/>
            <person name="Kumar S."/>
        </authorList>
    </citation>
    <scope>NUCLEOTIDE SEQUENCE [LARGE SCALE GENOMIC DNA]</scope>
    <source>
        <strain evidence="7">ERMR1:05</strain>
    </source>
</reference>
<evidence type="ECO:0000256" key="3">
    <source>
        <dbReference type="ARBA" id="ARBA00023125"/>
    </source>
</evidence>
<evidence type="ECO:0000256" key="4">
    <source>
        <dbReference type="ARBA" id="ARBA00023163"/>
    </source>
</evidence>
<name>A0A2L1UPR0_9GAMM</name>
<gene>
    <name evidence="6" type="ORF">BV494_08235</name>
</gene>
<dbReference type="EMBL" id="CP019062">
    <property type="protein sequence ID" value="AVF34923.1"/>
    <property type="molecule type" value="Genomic_DNA"/>
</dbReference>
<evidence type="ECO:0000256" key="1">
    <source>
        <dbReference type="ARBA" id="ARBA00006157"/>
    </source>
</evidence>